<dbReference type="RefSeq" id="WP_134573790.1">
    <property type="nucleotide sequence ID" value="NZ_SOGT01000016.1"/>
</dbReference>
<organism evidence="3 4">
    <name type="scientific">Cryobacterium lyxosi</name>
    <dbReference type="NCBI Taxonomy" id="1259228"/>
    <lineage>
        <taxon>Bacteria</taxon>
        <taxon>Bacillati</taxon>
        <taxon>Actinomycetota</taxon>
        <taxon>Actinomycetes</taxon>
        <taxon>Micrococcales</taxon>
        <taxon>Microbacteriaceae</taxon>
        <taxon>Cryobacterium</taxon>
    </lineage>
</organism>
<evidence type="ECO:0000256" key="1">
    <source>
        <dbReference type="SAM" id="SignalP"/>
    </source>
</evidence>
<feature type="signal peptide" evidence="1">
    <location>
        <begin position="1"/>
        <end position="28"/>
    </location>
</feature>
<evidence type="ECO:0000313" key="3">
    <source>
        <dbReference type="EMBL" id="TFD23523.1"/>
    </source>
</evidence>
<dbReference type="OrthoDB" id="5196645at2"/>
<keyword evidence="1" id="KW-0732">Signal</keyword>
<dbReference type="PANTHER" id="PTHR24094:SF15">
    <property type="entry name" value="AMP-DEPENDENT SYNTHETASE_LIGASE DOMAIN-CONTAINING PROTEIN-RELATED"/>
    <property type="match status" value="1"/>
</dbReference>
<dbReference type="AlphaFoldDB" id="A0A4R8ZA96"/>
<evidence type="ECO:0000313" key="4">
    <source>
        <dbReference type="Proteomes" id="UP000298424"/>
    </source>
</evidence>
<comment type="caution">
    <text evidence="3">The sequence shown here is derived from an EMBL/GenBank/DDBJ whole genome shotgun (WGS) entry which is preliminary data.</text>
</comment>
<feature type="chain" id="PRO_5020184704" evidence="1">
    <location>
        <begin position="29"/>
        <end position="210"/>
    </location>
</feature>
<dbReference type="PANTHER" id="PTHR24094">
    <property type="entry name" value="SECRETED PROTEIN"/>
    <property type="match status" value="1"/>
</dbReference>
<keyword evidence="4" id="KW-1185">Reference proteome</keyword>
<keyword evidence="3" id="KW-0255">Endonuclease</keyword>
<sequence length="210" mass="22304">MTRLPPALLLIGALVVAATHLTATPAFASPPDPPALSTINSELATIDTKAETGSAGYSRDLFPHWSTQSGSCDTREIVLQRDGVDVVTSSTCSATSGSWYSVYDGAWNYASSDVDIDHVVALSEAWGSGASTWTTSKRQQFANSLSDGQLIAVTDNVNASKSDRDAAEWQPPLASYHCTYAKHVVHVKYGWGLSMDSAEKAAIKSMLATC</sequence>
<proteinExistence type="predicted"/>
<dbReference type="GO" id="GO:0004519">
    <property type="term" value="F:endonuclease activity"/>
    <property type="evidence" value="ECO:0007669"/>
    <property type="project" value="UniProtKB-KW"/>
</dbReference>
<feature type="domain" description="GmrSD restriction endonucleases C-terminal" evidence="2">
    <location>
        <begin position="110"/>
        <end position="203"/>
    </location>
</feature>
<keyword evidence="3" id="KW-0540">Nuclease</keyword>
<keyword evidence="3" id="KW-0378">Hydrolase</keyword>
<dbReference type="Proteomes" id="UP000298424">
    <property type="component" value="Unassembled WGS sequence"/>
</dbReference>
<reference evidence="3 4" key="1">
    <citation type="submission" date="2019-03" db="EMBL/GenBank/DDBJ databases">
        <title>Genomics of glacier-inhabiting Cryobacterium strains.</title>
        <authorList>
            <person name="Liu Q."/>
            <person name="Xin Y.-H."/>
        </authorList>
    </citation>
    <scope>NUCLEOTIDE SEQUENCE [LARGE SCALE GENOMIC DNA]</scope>
    <source>
        <strain evidence="3 4">TMT1-1</strain>
    </source>
</reference>
<dbReference type="Pfam" id="PF07510">
    <property type="entry name" value="GmrSD_C"/>
    <property type="match status" value="1"/>
</dbReference>
<gene>
    <name evidence="3" type="ORF">E3T27_15215</name>
</gene>
<protein>
    <submittedName>
        <fullName evidence="3">HNH endonuclease</fullName>
    </submittedName>
</protein>
<accession>A0A4R8ZA96</accession>
<name>A0A4R8ZA96_9MICO</name>
<dbReference type="EMBL" id="SOGT01000016">
    <property type="protein sequence ID" value="TFD23523.1"/>
    <property type="molecule type" value="Genomic_DNA"/>
</dbReference>
<evidence type="ECO:0000259" key="2">
    <source>
        <dbReference type="Pfam" id="PF07510"/>
    </source>
</evidence>
<dbReference type="InterPro" id="IPR011089">
    <property type="entry name" value="GmrSD_C"/>
</dbReference>